<evidence type="ECO:0000313" key="4">
    <source>
        <dbReference type="Proteomes" id="UP000018922"/>
    </source>
</evidence>
<dbReference type="Proteomes" id="UP000018922">
    <property type="component" value="Chromosome I"/>
</dbReference>
<organism evidence="3 4">
    <name type="scientific">Magnetospirillum gryphiswaldense (strain DSM 6361 / JCM 21280 / NBRC 15271 / MSR-1)</name>
    <dbReference type="NCBI Taxonomy" id="431944"/>
    <lineage>
        <taxon>Bacteria</taxon>
        <taxon>Pseudomonadati</taxon>
        <taxon>Pseudomonadota</taxon>
        <taxon>Alphaproteobacteria</taxon>
        <taxon>Rhodospirillales</taxon>
        <taxon>Rhodospirillaceae</taxon>
        <taxon>Magnetospirillum</taxon>
    </lineage>
</organism>
<dbReference type="Gene3D" id="3.40.50.720">
    <property type="entry name" value="NAD(P)-binding Rossmann-like Domain"/>
    <property type="match status" value="1"/>
</dbReference>
<dbReference type="Pfam" id="PF22725">
    <property type="entry name" value="GFO_IDH_MocA_C3"/>
    <property type="match status" value="1"/>
</dbReference>
<accession>V6F5E2</accession>
<dbReference type="PANTHER" id="PTHR43377:SF1">
    <property type="entry name" value="BILIVERDIN REDUCTASE A"/>
    <property type="match status" value="1"/>
</dbReference>
<dbReference type="AlphaFoldDB" id="V6F5E2"/>
<dbReference type="Pfam" id="PF01408">
    <property type="entry name" value="GFO_IDH_MocA"/>
    <property type="match status" value="1"/>
</dbReference>
<dbReference type="Gene3D" id="3.30.360.10">
    <property type="entry name" value="Dihydrodipicolinate Reductase, domain 2"/>
    <property type="match status" value="1"/>
</dbReference>
<gene>
    <name evidence="3" type="ordered locus">MGMSRv2__3377</name>
</gene>
<dbReference type="EMBL" id="HG794546">
    <property type="protein sequence ID" value="CDL00592.1"/>
    <property type="molecule type" value="Genomic_DNA"/>
</dbReference>
<protein>
    <submittedName>
        <fullName evidence="3">Uncharacterized protein</fullName>
    </submittedName>
</protein>
<dbReference type="GO" id="GO:0000166">
    <property type="term" value="F:nucleotide binding"/>
    <property type="evidence" value="ECO:0007669"/>
    <property type="project" value="InterPro"/>
</dbReference>
<dbReference type="InterPro" id="IPR051450">
    <property type="entry name" value="Gfo/Idh/MocA_Oxidoreductases"/>
</dbReference>
<name>V6F5E2_MAGGM</name>
<dbReference type="InterPro" id="IPR036291">
    <property type="entry name" value="NAD(P)-bd_dom_sf"/>
</dbReference>
<keyword evidence="4" id="KW-1185">Reference proteome</keyword>
<evidence type="ECO:0000313" key="3">
    <source>
        <dbReference type="EMBL" id="CDL00592.1"/>
    </source>
</evidence>
<evidence type="ECO:0000259" key="2">
    <source>
        <dbReference type="Pfam" id="PF22725"/>
    </source>
</evidence>
<dbReference type="eggNOG" id="COG0673">
    <property type="taxonomic scope" value="Bacteria"/>
</dbReference>
<dbReference type="SUPFAM" id="SSF55347">
    <property type="entry name" value="Glyceraldehyde-3-phosphate dehydrogenase-like, C-terminal domain"/>
    <property type="match status" value="1"/>
</dbReference>
<dbReference type="HOGENOM" id="CLU_023194_10_2_5"/>
<sequence>MTPPVRLGLIGAGRWGRVYLHSMASRANVNTMADHAGVHLAAVASAKAETAALLPPACVLYDDWRRMLAHPGLDGIVIATPPHTHVPMALAVVAQGLAALVEKPLCLDPHEARRLRDQAGRLGAVVAVDHIHLFAPAFQRLKQLLPRIGPIRSVEGRAGNHGPYRRDASVLWDWGPHDVAMAVDLLGSPPDRVTARLMDQRPEADGIGQNVALDLRFGTVRADFVIGTLMDKTRRFQVVGDNGVLVYDDLVTTKLTLDGKGVDIDPAKPLDCVIDDFVRRIRARDRDLAPLELAVTVTDILSACAAQLG</sequence>
<dbReference type="PANTHER" id="PTHR43377">
    <property type="entry name" value="BILIVERDIN REDUCTASE A"/>
    <property type="match status" value="1"/>
</dbReference>
<dbReference type="SUPFAM" id="SSF51735">
    <property type="entry name" value="NAD(P)-binding Rossmann-fold domains"/>
    <property type="match status" value="1"/>
</dbReference>
<dbReference type="InterPro" id="IPR000683">
    <property type="entry name" value="Gfo/Idh/MocA-like_OxRdtase_N"/>
</dbReference>
<dbReference type="InterPro" id="IPR055170">
    <property type="entry name" value="GFO_IDH_MocA-like_dom"/>
</dbReference>
<reference evidence="3 4" key="1">
    <citation type="journal article" date="2014" name="Genome Announc.">
        <title>Complete genome sequence of Magnetospirillum gryphiswaldense MSR-1.</title>
        <authorList>
            <person name="Wang X."/>
            <person name="Wang Q."/>
            <person name="Zhang W."/>
            <person name="Wang Y."/>
            <person name="Li L."/>
            <person name="Wen T."/>
            <person name="Zhang T."/>
            <person name="Zhang Y."/>
            <person name="Xu J."/>
            <person name="Hu J."/>
            <person name="Li S."/>
            <person name="Liu L."/>
            <person name="Liu J."/>
            <person name="Jiang W."/>
            <person name="Tian J."/>
            <person name="Li Y."/>
            <person name="Schuler D."/>
            <person name="Wang L."/>
            <person name="Li J."/>
        </authorList>
    </citation>
    <scope>NUCLEOTIDE SEQUENCE [LARGE SCALE GENOMIC DNA]</scope>
    <source>
        <strain evidence="4">DSM 6361 / JCM 21280 / NBRC 15271 / MSR-1</strain>
    </source>
</reference>
<dbReference type="STRING" id="1430440.MGMSRv2__3377"/>
<proteinExistence type="predicted"/>
<feature type="domain" description="GFO/IDH/MocA-like oxidoreductase" evidence="2">
    <location>
        <begin position="138"/>
        <end position="245"/>
    </location>
</feature>
<evidence type="ECO:0000259" key="1">
    <source>
        <dbReference type="Pfam" id="PF01408"/>
    </source>
</evidence>
<feature type="domain" description="Gfo/Idh/MocA-like oxidoreductase N-terminal" evidence="1">
    <location>
        <begin position="6"/>
        <end position="130"/>
    </location>
</feature>
<dbReference type="KEGG" id="mgy:MGMSRv2__3377"/>